<evidence type="ECO:0000256" key="1">
    <source>
        <dbReference type="SAM" id="MobiDB-lite"/>
    </source>
</evidence>
<feature type="region of interest" description="Disordered" evidence="1">
    <location>
        <begin position="411"/>
        <end position="464"/>
    </location>
</feature>
<sequence length="589" mass="64390">MTLSFRTWLPTSLAECSQLNDDVSVYPGYDLIRLERLYCAMICDYYLMNRGPIKLLLKMLNVPLGDVESIVQSCLCNGAFVVKLAEHLRWFNVKLTLEQFLAEQRPSDSKKFPLSKFLPLLNPTLVNSLTANGFKKLSLLSEINPKALVLSLIDLACKELARSNSFAHDFAKPVCAASGWNTENEDTAYETILPEQLRIGGIRLVDFFSRNSSRQVERLIDHQRSDGSGDLEEDNGDAHGHSVNPFELAAAVARQIVIMAAVSRKGYRSWQRKHGDIEGHEGLEAAMEIFSMSIRKKIESIWQGQLGNAVTSRRKRAGTSAEGPQTDNNLDTATTSGLDAGLDSPYPDILSLQDSGDPVQGMQDIADADSLREGISTEEMTTPEIAMELTYGLDFLSNSVDLSELREALDSNNTSRFSSGLRESHGARSAGSESVKRGNLGSKTPLQKRKRFQHPPSATASQMSSVDMLFDGLTSQLEHELLPTETAPATAAKPRRDGAAGNAALENNQPQNKRGLGPVAKETSKRPRFSSQGAGDRADNRADNRGLPKSDSAPRSSSAHLNADLTPRHQIRVFATIAGVGCIEFPDSA</sequence>
<keyword evidence="3" id="KW-1185">Reference proteome</keyword>
<feature type="region of interest" description="Disordered" evidence="1">
    <location>
        <begin position="485"/>
        <end position="564"/>
    </location>
</feature>
<dbReference type="GeneID" id="22910973"/>
<feature type="compositionally biased region" description="Basic and acidic residues" evidence="1">
    <location>
        <begin position="536"/>
        <end position="548"/>
    </location>
</feature>
<dbReference type="RefSeq" id="XP_011134245.1">
    <property type="nucleotide sequence ID" value="XM_011135943.1"/>
</dbReference>
<dbReference type="EMBL" id="AFNH02000143">
    <property type="protein sequence ID" value="EZG81187.1"/>
    <property type="molecule type" value="Genomic_DNA"/>
</dbReference>
<protein>
    <submittedName>
        <fullName evidence="2">Uncharacterized protein</fullName>
    </submittedName>
</protein>
<reference evidence="2" key="1">
    <citation type="submission" date="2013-12" db="EMBL/GenBank/DDBJ databases">
        <authorList>
            <person name="Omoto C.K."/>
            <person name="Sibley D."/>
            <person name="Venepally P."/>
            <person name="Hadjithomas M."/>
            <person name="Karamycheva S."/>
            <person name="Brunk B."/>
            <person name="Roos D."/>
            <person name="Caler E."/>
            <person name="Lorenzi H."/>
        </authorList>
    </citation>
    <scope>NUCLEOTIDE SEQUENCE</scope>
</reference>
<dbReference type="VEuPathDB" id="CryptoDB:GNI_019630"/>
<proteinExistence type="predicted"/>
<name>A0A023BC30_GRENI</name>
<evidence type="ECO:0000313" key="3">
    <source>
        <dbReference type="Proteomes" id="UP000019763"/>
    </source>
</evidence>
<feature type="region of interest" description="Disordered" evidence="1">
    <location>
        <begin position="312"/>
        <end position="361"/>
    </location>
</feature>
<gene>
    <name evidence="2" type="ORF">GNI_019630</name>
</gene>
<feature type="compositionally biased region" description="Polar residues" evidence="1">
    <location>
        <begin position="322"/>
        <end position="337"/>
    </location>
</feature>
<evidence type="ECO:0000313" key="2">
    <source>
        <dbReference type="EMBL" id="EZG81187.1"/>
    </source>
</evidence>
<organism evidence="2 3">
    <name type="scientific">Gregarina niphandrodes</name>
    <name type="common">Septate eugregarine</name>
    <dbReference type="NCBI Taxonomy" id="110365"/>
    <lineage>
        <taxon>Eukaryota</taxon>
        <taxon>Sar</taxon>
        <taxon>Alveolata</taxon>
        <taxon>Apicomplexa</taxon>
        <taxon>Conoidasida</taxon>
        <taxon>Gregarinasina</taxon>
        <taxon>Eugregarinorida</taxon>
        <taxon>Gregarinidae</taxon>
        <taxon>Gregarina</taxon>
    </lineage>
</organism>
<dbReference type="Proteomes" id="UP000019763">
    <property type="component" value="Unassembled WGS sequence"/>
</dbReference>
<accession>A0A023BC30</accession>
<feature type="region of interest" description="Disordered" evidence="1">
    <location>
        <begin position="220"/>
        <end position="242"/>
    </location>
</feature>
<dbReference type="AlphaFoldDB" id="A0A023BC30"/>
<comment type="caution">
    <text evidence="2">The sequence shown here is derived from an EMBL/GenBank/DDBJ whole genome shotgun (WGS) entry which is preliminary data.</text>
</comment>